<dbReference type="RefSeq" id="WP_046790901.1">
    <property type="nucleotide sequence ID" value="NZ_CP011366.1"/>
</dbReference>
<dbReference type="GO" id="GO:0071949">
    <property type="term" value="F:FAD binding"/>
    <property type="evidence" value="ECO:0007669"/>
    <property type="project" value="InterPro"/>
</dbReference>
<dbReference type="EMBL" id="CP011366">
    <property type="protein sequence ID" value="AKG74722.1"/>
    <property type="molecule type" value="Genomic_DNA"/>
</dbReference>
<evidence type="ECO:0000313" key="5">
    <source>
        <dbReference type="EMBL" id="AKG74722.1"/>
    </source>
</evidence>
<dbReference type="KEGG" id="shv:AAT16_11270"/>
<gene>
    <name evidence="5" type="ORF">AAT16_11270</name>
    <name evidence="6" type="ORF">SAMN05216235_2193</name>
</gene>
<dbReference type="Gene3D" id="3.50.50.60">
    <property type="entry name" value="FAD/NAD(P)-binding domain"/>
    <property type="match status" value="1"/>
</dbReference>
<protein>
    <submittedName>
        <fullName evidence="6">2-polyprenyl-6-methoxyphenol hydroxylase</fullName>
    </submittedName>
    <submittedName>
        <fullName evidence="5">Monooxygenase</fullName>
    </submittedName>
</protein>
<comment type="cofactor">
    <cofactor evidence="1">
        <name>FAD</name>
        <dbReference type="ChEBI" id="CHEBI:57692"/>
    </cofactor>
</comment>
<keyword evidence="5" id="KW-0503">Monooxygenase</keyword>
<dbReference type="Proteomes" id="UP000183090">
    <property type="component" value="Unassembled WGS sequence"/>
</dbReference>
<reference evidence="6 8" key="3">
    <citation type="submission" date="2016-10" db="EMBL/GenBank/DDBJ databases">
        <authorList>
            <person name="Varghese N."/>
            <person name="Submissions S."/>
        </authorList>
    </citation>
    <scope>NUCLEOTIDE SEQUENCE [LARGE SCALE GENOMIC DNA]</scope>
    <source>
        <strain evidence="6 8">CGMCC 1.6501</strain>
    </source>
</reference>
<dbReference type="Gene3D" id="3.30.70.2450">
    <property type="match status" value="1"/>
</dbReference>
<accession>A0A0F7HMG4</accession>
<evidence type="ECO:0000313" key="8">
    <source>
        <dbReference type="Proteomes" id="UP000183090"/>
    </source>
</evidence>
<dbReference type="InterPro" id="IPR002938">
    <property type="entry name" value="FAD-bd"/>
</dbReference>
<name>A0A0F7HMG4_9STAP</name>
<dbReference type="Pfam" id="PF01494">
    <property type="entry name" value="FAD_binding_3"/>
    <property type="match status" value="1"/>
</dbReference>
<dbReference type="PANTHER" id="PTHR43004">
    <property type="entry name" value="TRK SYSTEM POTASSIUM UPTAKE PROTEIN"/>
    <property type="match status" value="1"/>
</dbReference>
<reference evidence="7" key="2">
    <citation type="submission" date="2015-04" db="EMBL/GenBank/DDBJ databases">
        <title>Complete genome sequence of Salinicoccus halodurans strain H3B36, isolated from the Qaidam basin of China.</title>
        <authorList>
            <person name="Ma Y."/>
            <person name="Jiang K."/>
            <person name="Xue Y."/>
        </authorList>
    </citation>
    <scope>NUCLEOTIDE SEQUENCE [LARGE SCALE GENOMIC DNA]</scope>
    <source>
        <strain evidence="7">H3B36</strain>
    </source>
</reference>
<dbReference type="Proteomes" id="UP000034029">
    <property type="component" value="Chromosome"/>
</dbReference>
<keyword evidence="3" id="KW-0274">FAD</keyword>
<dbReference type="PANTHER" id="PTHR43004:SF19">
    <property type="entry name" value="BINDING MONOOXYGENASE, PUTATIVE (JCVI)-RELATED"/>
    <property type="match status" value="1"/>
</dbReference>
<evidence type="ECO:0000313" key="7">
    <source>
        <dbReference type="Proteomes" id="UP000034029"/>
    </source>
</evidence>
<dbReference type="SUPFAM" id="SSF51905">
    <property type="entry name" value="FAD/NAD(P)-binding domain"/>
    <property type="match status" value="1"/>
</dbReference>
<dbReference type="InterPro" id="IPR036188">
    <property type="entry name" value="FAD/NAD-bd_sf"/>
</dbReference>
<dbReference type="InterPro" id="IPR050641">
    <property type="entry name" value="RIFMO-like"/>
</dbReference>
<feature type="domain" description="FAD-binding" evidence="4">
    <location>
        <begin position="4"/>
        <end position="338"/>
    </location>
</feature>
<dbReference type="PRINTS" id="PR00420">
    <property type="entry name" value="RNGMNOXGNASE"/>
</dbReference>
<dbReference type="AlphaFoldDB" id="A0A0F7HMG4"/>
<evidence type="ECO:0000259" key="4">
    <source>
        <dbReference type="Pfam" id="PF01494"/>
    </source>
</evidence>
<evidence type="ECO:0000256" key="3">
    <source>
        <dbReference type="ARBA" id="ARBA00022827"/>
    </source>
</evidence>
<dbReference type="OrthoDB" id="9766816at2"/>
<dbReference type="EMBL" id="FOTB01000005">
    <property type="protein sequence ID" value="SFK88043.1"/>
    <property type="molecule type" value="Genomic_DNA"/>
</dbReference>
<evidence type="ECO:0000256" key="1">
    <source>
        <dbReference type="ARBA" id="ARBA00001974"/>
    </source>
</evidence>
<dbReference type="GO" id="GO:0016709">
    <property type="term" value="F:oxidoreductase activity, acting on paired donors, with incorporation or reduction of molecular oxygen, NAD(P)H as one donor, and incorporation of one atom of oxygen"/>
    <property type="evidence" value="ECO:0007669"/>
    <property type="project" value="UniProtKB-ARBA"/>
</dbReference>
<keyword evidence="2" id="KW-0285">Flavoprotein</keyword>
<proteinExistence type="predicted"/>
<sequence length="500" mass="56607">MEDRVLIVGAGPTGLAMAVGLERQGIPFKIIDKAEGPGKESRAMVVHARTLELYDQFGLAEEMIDRGIIADNIAIFNEGKRRAGINFGNIGKGLSRFPFVLSLPQDEHERIIIEYLKKKNIEIGWNRELIDYEQKDGGVTAVVTDGVSAETLEYDYLCGCDGPGSIVRKMMGYDFPGGTYEEVFFVADVMSDIDVDGVQVHMSKEGFALVLPVRISGSVRIIGLVPKQSVRRKEDVRYTDVNGYVENHIGIKAETVNWFSTYKVHHRVSEHFRKNDVFLAGDAGHIHSPAGGQGMNTGIGDAMNLSWKLAEVIDKGMDEKILSSYEEERIPFARLLVSTTDQVFKGLVSDNIFSDAVRNIFMPNIAPNLFRLKIMRQQMFRMVSQIHIDYENSIMTKGRTGRINGGDRLPWVKYGEGDNYEPLDRVAFQYHLYGQTSREMRRFIRNSNIDLYEFNWTAEAKKAGIKKNTVMLVRPDGYIAVIAEDNNVERFFEYENFFMK</sequence>
<evidence type="ECO:0000313" key="6">
    <source>
        <dbReference type="EMBL" id="SFK88043.1"/>
    </source>
</evidence>
<evidence type="ECO:0000256" key="2">
    <source>
        <dbReference type="ARBA" id="ARBA00022630"/>
    </source>
</evidence>
<keyword evidence="7" id="KW-1185">Reference proteome</keyword>
<reference evidence="5 7" key="1">
    <citation type="journal article" date="2015" name="Int. J. Syst. Evol. Microbiol.">
        <title>Complete genome sequence of Salinicoccus halodurans H3B36, isolated from the Qaidam Basin in China.</title>
        <authorList>
            <person name="Jiang K."/>
            <person name="Xue Y."/>
            <person name="Ma Y."/>
        </authorList>
    </citation>
    <scope>NUCLEOTIDE SEQUENCE [LARGE SCALE GENOMIC DNA]</scope>
    <source>
        <strain evidence="5 7">H3B36</strain>
    </source>
</reference>
<organism evidence="6 8">
    <name type="scientific">Salinicoccus halodurans</name>
    <dbReference type="NCBI Taxonomy" id="407035"/>
    <lineage>
        <taxon>Bacteria</taxon>
        <taxon>Bacillati</taxon>
        <taxon>Bacillota</taxon>
        <taxon>Bacilli</taxon>
        <taxon>Bacillales</taxon>
        <taxon>Staphylococcaceae</taxon>
        <taxon>Salinicoccus</taxon>
    </lineage>
</organism>
<keyword evidence="5" id="KW-0560">Oxidoreductase</keyword>